<accession>A0ABV2LTP9</accession>
<reference evidence="8 9" key="1">
    <citation type="submission" date="2024-06" db="EMBL/GenBank/DDBJ databases">
        <title>Genomic Encyclopedia of Type Strains, Phase IV (KMG-IV): sequencing the most valuable type-strain genomes for metagenomic binning, comparative biology and taxonomic classification.</title>
        <authorList>
            <person name="Goeker M."/>
        </authorList>
    </citation>
    <scope>NUCLEOTIDE SEQUENCE [LARGE SCALE GENOMIC DNA]</scope>
    <source>
        <strain evidence="8 9">DSM 29388</strain>
    </source>
</reference>
<evidence type="ECO:0000256" key="3">
    <source>
        <dbReference type="ARBA" id="ARBA00023002"/>
    </source>
</evidence>
<dbReference type="SUPFAM" id="SSF46548">
    <property type="entry name" value="alpha-helical ferredoxin"/>
    <property type="match status" value="1"/>
</dbReference>
<sequence>MQYIDNIIFVLILGFAGWFFSKNVKKLIRNIKLGKPLNRFDRPADRWNTMFRVALGQGKMGVRPIPAILHGFVYVGFLLINIEVMEILIDGIFGTHRVLSFLGGFYTGMIGFFEFLAFMVLVSCIIFLIRRNIVKVKRFLNPEMKGWPKSDANYILYMEVAFMVALLMMNGADAALQKLGAEGYTQTGSFLMSGWLTEPLLSGLSESTLIIIERVCWWFHIIGILFFLNYLYYSKHLHIILAFPNTYFSKLEPKGEFNNLQSVTNEVKLMMDPNADPFAAPAEGTEMADPGTFGAKDIFDLNQVQLLNAYTCTECGRCTSECPANITGKKLSPRKIMMDTRDRLEDVSKIIDEKGKWEDDGKKLVHDYISAEELWACTTCNACTQACPVNIDPLSIIVDLRRYLVMEESAAPQELNLMMANIENNSAPWQFNQQDRLNWAKD</sequence>
<keyword evidence="6" id="KW-1133">Transmembrane helix</keyword>
<dbReference type="Gene3D" id="1.20.950.20">
    <property type="entry name" value="Transmembrane di-heme cytochromes, Chain C"/>
    <property type="match status" value="1"/>
</dbReference>
<dbReference type="PANTHER" id="PTHR43255">
    <property type="entry name" value="IRON-SULFUR-BINDING OXIDOREDUCTASE FADF-RELATED-RELATED"/>
    <property type="match status" value="1"/>
</dbReference>
<feature type="domain" description="4Fe-4S ferredoxin-type" evidence="7">
    <location>
        <begin position="367"/>
        <end position="397"/>
    </location>
</feature>
<protein>
    <submittedName>
        <fullName evidence="8">Heterodisulfide reductase subunit C</fullName>
    </submittedName>
</protein>
<keyword evidence="5" id="KW-0411">Iron-sulfur</keyword>
<gene>
    <name evidence="8" type="ORF">ABID46_001519</name>
</gene>
<dbReference type="InterPro" id="IPR036197">
    <property type="entry name" value="NarG-like_sf"/>
</dbReference>
<dbReference type="PROSITE" id="PS51379">
    <property type="entry name" value="4FE4S_FER_2"/>
    <property type="match status" value="2"/>
</dbReference>
<feature type="transmembrane region" description="Helical" evidence="6">
    <location>
        <begin position="67"/>
        <end position="89"/>
    </location>
</feature>
<feature type="transmembrane region" description="Helical" evidence="6">
    <location>
        <begin position="6"/>
        <end position="24"/>
    </location>
</feature>
<evidence type="ECO:0000256" key="4">
    <source>
        <dbReference type="ARBA" id="ARBA00023004"/>
    </source>
</evidence>
<evidence type="ECO:0000256" key="1">
    <source>
        <dbReference type="ARBA" id="ARBA00022485"/>
    </source>
</evidence>
<feature type="transmembrane region" description="Helical" evidence="6">
    <location>
        <begin position="109"/>
        <end position="129"/>
    </location>
</feature>
<keyword evidence="9" id="KW-1185">Reference proteome</keyword>
<keyword evidence="1" id="KW-0004">4Fe-4S</keyword>
<comment type="caution">
    <text evidence="8">The sequence shown here is derived from an EMBL/GenBank/DDBJ whole genome shotgun (WGS) entry which is preliminary data.</text>
</comment>
<keyword evidence="6" id="KW-0472">Membrane</keyword>
<name>A0ABV2LTP9_9FLAO</name>
<dbReference type="PROSITE" id="PS00198">
    <property type="entry name" value="4FE4S_FER_1"/>
    <property type="match status" value="1"/>
</dbReference>
<organism evidence="8 9">
    <name type="scientific">Moheibacter stercoris</name>
    <dbReference type="NCBI Taxonomy" id="1628251"/>
    <lineage>
        <taxon>Bacteria</taxon>
        <taxon>Pseudomonadati</taxon>
        <taxon>Bacteroidota</taxon>
        <taxon>Flavobacteriia</taxon>
        <taxon>Flavobacteriales</taxon>
        <taxon>Weeksellaceae</taxon>
        <taxon>Moheibacter</taxon>
    </lineage>
</organism>
<feature type="transmembrane region" description="Helical" evidence="6">
    <location>
        <begin position="217"/>
        <end position="233"/>
    </location>
</feature>
<evidence type="ECO:0000256" key="5">
    <source>
        <dbReference type="ARBA" id="ARBA00023014"/>
    </source>
</evidence>
<evidence type="ECO:0000313" key="9">
    <source>
        <dbReference type="Proteomes" id="UP001549146"/>
    </source>
</evidence>
<keyword evidence="6" id="KW-0812">Transmembrane</keyword>
<dbReference type="EMBL" id="JBEPMO010000007">
    <property type="protein sequence ID" value="MET3731937.1"/>
    <property type="molecule type" value="Genomic_DNA"/>
</dbReference>
<dbReference type="InterPro" id="IPR017900">
    <property type="entry name" value="4Fe4S_Fe_S_CS"/>
</dbReference>
<dbReference type="InterPro" id="IPR009051">
    <property type="entry name" value="Helical_ferredxn"/>
</dbReference>
<dbReference type="InterPro" id="IPR017896">
    <property type="entry name" value="4Fe4S_Fe-S-bd"/>
</dbReference>
<dbReference type="Gene3D" id="1.10.1060.10">
    <property type="entry name" value="Alpha-helical ferredoxin"/>
    <property type="match status" value="1"/>
</dbReference>
<dbReference type="Pfam" id="PF13187">
    <property type="entry name" value="Fer4_9"/>
    <property type="match status" value="1"/>
</dbReference>
<evidence type="ECO:0000259" key="7">
    <source>
        <dbReference type="PROSITE" id="PS51379"/>
    </source>
</evidence>
<evidence type="ECO:0000313" key="8">
    <source>
        <dbReference type="EMBL" id="MET3731937.1"/>
    </source>
</evidence>
<dbReference type="SUPFAM" id="SSF103501">
    <property type="entry name" value="Respiratory nitrate reductase 1 gamma chain"/>
    <property type="match status" value="1"/>
</dbReference>
<dbReference type="Proteomes" id="UP001549146">
    <property type="component" value="Unassembled WGS sequence"/>
</dbReference>
<evidence type="ECO:0000256" key="6">
    <source>
        <dbReference type="SAM" id="Phobius"/>
    </source>
</evidence>
<keyword evidence="3" id="KW-0560">Oxidoreductase</keyword>
<keyword evidence="2" id="KW-0479">Metal-binding</keyword>
<feature type="transmembrane region" description="Helical" evidence="6">
    <location>
        <begin position="154"/>
        <end position="172"/>
    </location>
</feature>
<evidence type="ECO:0000256" key="2">
    <source>
        <dbReference type="ARBA" id="ARBA00022723"/>
    </source>
</evidence>
<proteinExistence type="predicted"/>
<feature type="domain" description="4Fe-4S ferredoxin-type" evidence="7">
    <location>
        <begin position="303"/>
        <end position="334"/>
    </location>
</feature>
<dbReference type="RefSeq" id="WP_354508671.1">
    <property type="nucleotide sequence ID" value="NZ_JBEPMO010000007.1"/>
</dbReference>
<dbReference type="InterPro" id="IPR051460">
    <property type="entry name" value="HdrC_iron-sulfur_subunit"/>
</dbReference>
<dbReference type="PANTHER" id="PTHR43255:SF1">
    <property type="entry name" value="IRON-SULFUR-BINDING OXIDOREDUCTASE FADF-RELATED"/>
    <property type="match status" value="1"/>
</dbReference>
<keyword evidence="4" id="KW-0408">Iron</keyword>